<feature type="domain" description="PcRGLX/YetA-like central beta-sandwich" evidence="4">
    <location>
        <begin position="330"/>
        <end position="679"/>
    </location>
</feature>
<dbReference type="RefSeq" id="WP_191764961.1">
    <property type="nucleotide sequence ID" value="NZ_JACSPP010000057.1"/>
</dbReference>
<dbReference type="Pfam" id="PF19763">
    <property type="entry name" value="DUF6250"/>
    <property type="match status" value="1"/>
</dbReference>
<evidence type="ECO:0008006" key="8">
    <source>
        <dbReference type="Google" id="ProtNLM"/>
    </source>
</evidence>
<feature type="chain" id="PRO_5047249385" description="DUF5703 domain-containing protein" evidence="1">
    <location>
        <begin position="20"/>
        <end position="1078"/>
    </location>
</feature>
<protein>
    <recommendedName>
        <fullName evidence="8">DUF5703 domain-containing protein</fullName>
    </recommendedName>
</protein>
<keyword evidence="1" id="KW-0732">Signal</keyword>
<dbReference type="Pfam" id="PF19501">
    <property type="entry name" value="PcRGLX_1st"/>
    <property type="match status" value="1"/>
</dbReference>
<feature type="domain" description="PcRGLX/YetA-like C-terminal alpha/alpha toroid" evidence="5">
    <location>
        <begin position="688"/>
        <end position="1077"/>
    </location>
</feature>
<dbReference type="InterPro" id="IPR048330">
    <property type="entry name" value="PcRGLX/YetA_2nd"/>
</dbReference>
<evidence type="ECO:0000313" key="6">
    <source>
        <dbReference type="EMBL" id="MBD8041563.1"/>
    </source>
</evidence>
<dbReference type="Proteomes" id="UP000620874">
    <property type="component" value="Unassembled WGS sequence"/>
</dbReference>
<gene>
    <name evidence="6" type="ORF">H9625_14155</name>
</gene>
<feature type="signal peptide" evidence="1">
    <location>
        <begin position="1"/>
        <end position="19"/>
    </location>
</feature>
<comment type="caution">
    <text evidence="6">The sequence shown here is derived from an EMBL/GenBank/DDBJ whole genome shotgun (WGS) entry which is preliminary data.</text>
</comment>
<evidence type="ECO:0000256" key="1">
    <source>
        <dbReference type="SAM" id="SignalP"/>
    </source>
</evidence>
<organism evidence="6 7">
    <name type="scientific">Phocaeicola intestinalis</name>
    <dbReference type="NCBI Taxonomy" id="2762212"/>
    <lineage>
        <taxon>Bacteria</taxon>
        <taxon>Pseudomonadati</taxon>
        <taxon>Bacteroidota</taxon>
        <taxon>Bacteroidia</taxon>
        <taxon>Bacteroidales</taxon>
        <taxon>Bacteroidaceae</taxon>
        <taxon>Phocaeicola</taxon>
    </lineage>
</organism>
<feature type="domain" description="DUF6250" evidence="3">
    <location>
        <begin position="59"/>
        <end position="228"/>
    </location>
</feature>
<dbReference type="EMBL" id="JACSPP010000057">
    <property type="protein sequence ID" value="MBD8041563.1"/>
    <property type="molecule type" value="Genomic_DNA"/>
</dbReference>
<dbReference type="Pfam" id="PF21345">
    <property type="entry name" value="PcRGLX_2nd"/>
    <property type="match status" value="1"/>
</dbReference>
<evidence type="ECO:0000259" key="2">
    <source>
        <dbReference type="Pfam" id="PF19501"/>
    </source>
</evidence>
<dbReference type="InterPro" id="IPR048331">
    <property type="entry name" value="PcRGLX/YetA_3rd"/>
</dbReference>
<dbReference type="InterPro" id="IPR045793">
    <property type="entry name" value="PcRGLX/YetA-like"/>
</dbReference>
<sequence>MKKLVLAGMAVCMAWIAYAQPAGEVSGLDKKLFDKYWKVESESPDYEVSFSGDTCEIFSPKGLTLWRKEKMSGNVVIEYDACVVDEGKPGDRLSDLNCFWMASDPQAKDIWQRMDWRQGEFLKCYSLQLYYLGYGGNYNSTTRFRRYDGNQAGVSDAAQRPGILKEYTDQAHLLKANKWYHIRLVNKGNRVQYYIDGERLVDFNDPRPLAEGWFGFRTTLSRTRITNFRYSYQSAQETARLHWVGDVPSQASSVSWGVPFRQGEVQPGTTLRLQTDDGKTIASDVWTTAYWPDGSVKWAGMAAVVPGNTSGLQVVPVSAKEADASDTALQVEESVHGVKVSTGVITAYIPRSGAFFIDSLFYGKVKVGGKADLIASVQDKPSGEDSDEFHVHRFATKLCRTMVERVGNVRATVKLEGMLRNEEREWLPFVLRLYFYAGSEQIRMVHSFVFDGDQDKDFIRSLGVRFSVPMREELYNRHIAFACADGGVWSEPVQPLVGRRVLTLAGNDTLQQQQMEGKRIPAYEEFDKKNRTLIDHWAAWDNYRLSQFSDNAFSIRKRALADRPWIGTFTGTRAEGYAFAGDVSGGLGVCLQDFWQAYPASLEVQHARSSEASLIAWLWSPEAEAMDLRHYDKVAHDLNASYEDVQEGMSTPYGIARTHTLTLVLQPAYPGKKGIADKAHLLAQAAPLLCTPEYLHACRAFGIWSLPDRSTPARSMVEDRLESYLRFYHHAIEQHKWYGFWNYGDFMHAYDAVRHTWRYDVGGFAWDNTELASNMWLWYSFLRTGKYDIWKMAEAMTRHTTEVDVYHIGPNAGLGSRHNVSHWGCGAKEARISQAAWNRFYYYLTTDERSGDLMSEVKDTEQKLYTLDPMRLAEPRSKFPCSAPARLRIGPDWLAYAGNWMTEWERTRNVAYRDKIVTGMKSIASLPNGMFTGNKALGFDPATGVITYEGDPTLKNTNHLMTIMGGFEIMNEMQDMIEIPEFNRVWLEHARDFKQYNHFRICRLTAYAAWHLYDPKLAAEAWEDLWSRKKQKLSPVLEIKRVAPPEAPVPLDEDTSISTNDAASWSLDAIYMQEVIPQ</sequence>
<proteinExistence type="predicted"/>
<accession>A0ABR8YBH9</accession>
<reference evidence="6 7" key="1">
    <citation type="submission" date="2020-08" db="EMBL/GenBank/DDBJ databases">
        <title>A Genomic Blueprint of the Chicken Gut Microbiome.</title>
        <authorList>
            <person name="Gilroy R."/>
            <person name="Ravi A."/>
            <person name="Getino M."/>
            <person name="Pursley I."/>
            <person name="Horton D.L."/>
            <person name="Alikhan N.-F."/>
            <person name="Baker D."/>
            <person name="Gharbi K."/>
            <person name="Hall N."/>
            <person name="Watson M."/>
            <person name="Adriaenssens E.M."/>
            <person name="Foster-Nyarko E."/>
            <person name="Jarju S."/>
            <person name="Secka A."/>
            <person name="Antonio M."/>
            <person name="Oren A."/>
            <person name="Chaudhuri R."/>
            <person name="La Ragione R.M."/>
            <person name="Hildebrand F."/>
            <person name="Pallen M.J."/>
        </authorList>
    </citation>
    <scope>NUCLEOTIDE SEQUENCE [LARGE SCALE GENOMIC DNA]</scope>
    <source>
        <strain evidence="6 7">Sa1CVN1</strain>
    </source>
</reference>
<keyword evidence="7" id="KW-1185">Reference proteome</keyword>
<evidence type="ECO:0000259" key="4">
    <source>
        <dbReference type="Pfam" id="PF21345"/>
    </source>
</evidence>
<evidence type="ECO:0000259" key="5">
    <source>
        <dbReference type="Pfam" id="PF21346"/>
    </source>
</evidence>
<dbReference type="Gene3D" id="2.60.120.200">
    <property type="match status" value="1"/>
</dbReference>
<dbReference type="InterPro" id="IPR046217">
    <property type="entry name" value="DUF6250"/>
</dbReference>
<dbReference type="InterPro" id="IPR048329">
    <property type="entry name" value="PcRGLX_1st"/>
</dbReference>
<dbReference type="PANTHER" id="PTHR40081">
    <property type="entry name" value="CONCANAVALIN A-LIKE LECTIN/GLUCANASE"/>
    <property type="match status" value="1"/>
</dbReference>
<dbReference type="Pfam" id="PF21346">
    <property type="entry name" value="PcRGLX_3rd"/>
    <property type="match status" value="1"/>
</dbReference>
<dbReference type="PANTHER" id="PTHR40081:SF1">
    <property type="entry name" value="TAT PATHWAY SIGNAL SEQUENCE DOMAIN PROTEIN"/>
    <property type="match status" value="1"/>
</dbReference>
<feature type="domain" description="PcRGLX/YetA-like N-terminal RIFT barrel" evidence="2">
    <location>
        <begin position="238"/>
        <end position="308"/>
    </location>
</feature>
<name>A0ABR8YBH9_9BACT</name>
<evidence type="ECO:0000259" key="3">
    <source>
        <dbReference type="Pfam" id="PF19763"/>
    </source>
</evidence>
<evidence type="ECO:0000313" key="7">
    <source>
        <dbReference type="Proteomes" id="UP000620874"/>
    </source>
</evidence>